<sequence length="686" mass="76533">MWKKALIAAAILAQAVYIVYRVGFTLPVRFGLVAMVFAVVLVVAEMSSVFQGLFEFFTFGRRNAVRKGPLADEDYPDVDIFITTHNESRGLIYKTLNGCTTLHYPDPAKVHIYLLDDTNRPEMRELAASFGVDYIGMDAGENPSKKAGNLNNALRHTASPLVVCLDSDMIPKSTFLDEVVPYFYETAHNTPEEVRAYVRELESNGHRYRVGYVQTPQDFYSLDLFQHNLFAEDIIPNDQDYFFKKVNEARSSMNSPIFCGSNAILSREALVSIGGLSTDSITEDLSSSIKLQKAGYVSKAISESYGYGLSPFTIDDLRSQRTRWSRGFVQAMRANKPFRSRLSFLAKLSYLDLYNYWMFVFRRVVFMVLPIVTVLLGVRVLDTDALHFVALWGGAYALYNVTLARTSDGTMGRFYSNLVETILAPYLVVGLAKELVGIREDRFVVTPKSAQSVNDTPSLRFTVLNWVTFVLTVAALVLNIVNIQGMPFVSQLIVGYWLLQNAVLLVYAISFTKTRPGMEDELTKWSITLPATVAVCGARFDATTHELNERHITVRSAQDLALAPGDLAALTVTDDRYSASLRVSYLHRSGDLHTFGIDESAETFNAELNQYLDILHDRDTTYKHTGGSRLAWAPNFLKNLRNILPAAPATARGADVRAARRAADLEATTVGALVVPRPRAAAGRRR</sequence>
<keyword evidence="10" id="KW-1185">Reference proteome</keyword>
<evidence type="ECO:0000256" key="6">
    <source>
        <dbReference type="ARBA" id="ARBA00023136"/>
    </source>
</evidence>
<feature type="transmembrane region" description="Helical" evidence="7">
    <location>
        <begin position="463"/>
        <end position="481"/>
    </location>
</feature>
<dbReference type="GO" id="GO:0016759">
    <property type="term" value="F:cellulose synthase activity"/>
    <property type="evidence" value="ECO:0007669"/>
    <property type="project" value="InterPro"/>
</dbReference>
<feature type="transmembrane region" description="Helical" evidence="7">
    <location>
        <begin position="31"/>
        <end position="57"/>
    </location>
</feature>
<dbReference type="Proteomes" id="UP000291758">
    <property type="component" value="Chromosome"/>
</dbReference>
<dbReference type="PANTHER" id="PTHR43867">
    <property type="entry name" value="CELLULOSE SYNTHASE CATALYTIC SUBUNIT A [UDP-FORMING]"/>
    <property type="match status" value="1"/>
</dbReference>
<feature type="transmembrane region" description="Helical" evidence="7">
    <location>
        <begin position="488"/>
        <end position="509"/>
    </location>
</feature>
<keyword evidence="5 7" id="KW-1133">Transmembrane helix</keyword>
<dbReference type="InterPro" id="IPR029044">
    <property type="entry name" value="Nucleotide-diphossugar_trans"/>
</dbReference>
<evidence type="ECO:0000256" key="4">
    <source>
        <dbReference type="ARBA" id="ARBA00022692"/>
    </source>
</evidence>
<keyword evidence="6 7" id="KW-0472">Membrane</keyword>
<dbReference type="SUPFAM" id="SSF53448">
    <property type="entry name" value="Nucleotide-diphospho-sugar transferases"/>
    <property type="match status" value="1"/>
</dbReference>
<dbReference type="RefSeq" id="WP_129203775.1">
    <property type="nucleotide sequence ID" value="NZ_CP035495.1"/>
</dbReference>
<dbReference type="AlphaFoldDB" id="A0A4P6ELC2"/>
<dbReference type="OrthoDB" id="9806824at2"/>
<feature type="transmembrane region" description="Helical" evidence="7">
    <location>
        <begin position="385"/>
        <end position="402"/>
    </location>
</feature>
<dbReference type="Gene3D" id="3.90.550.10">
    <property type="entry name" value="Spore Coat Polysaccharide Biosynthesis Protein SpsA, Chain A"/>
    <property type="match status" value="1"/>
</dbReference>
<keyword evidence="3 9" id="KW-0808">Transferase</keyword>
<evidence type="ECO:0000256" key="5">
    <source>
        <dbReference type="ARBA" id="ARBA00022989"/>
    </source>
</evidence>
<dbReference type="KEGG" id="xyl:ET495_07080"/>
<evidence type="ECO:0000259" key="8">
    <source>
        <dbReference type="Pfam" id="PF13632"/>
    </source>
</evidence>
<evidence type="ECO:0000256" key="3">
    <source>
        <dbReference type="ARBA" id="ARBA00022679"/>
    </source>
</evidence>
<dbReference type="Pfam" id="PF13632">
    <property type="entry name" value="Glyco_trans_2_3"/>
    <property type="match status" value="1"/>
</dbReference>
<dbReference type="InterPro" id="IPR001173">
    <property type="entry name" value="Glyco_trans_2-like"/>
</dbReference>
<name>A0A4P6ELC2_9MICO</name>
<gene>
    <name evidence="9" type="ORF">ET495_07080</name>
</gene>
<accession>A0A4P6ELC2</accession>
<dbReference type="PANTHER" id="PTHR43867:SF2">
    <property type="entry name" value="CELLULOSE SYNTHASE CATALYTIC SUBUNIT A [UDP-FORMING]"/>
    <property type="match status" value="1"/>
</dbReference>
<evidence type="ECO:0000256" key="7">
    <source>
        <dbReference type="SAM" id="Phobius"/>
    </source>
</evidence>
<dbReference type="GO" id="GO:0035438">
    <property type="term" value="F:cyclic-di-GMP binding"/>
    <property type="evidence" value="ECO:0007669"/>
    <property type="project" value="InterPro"/>
</dbReference>
<comment type="subcellular location">
    <subcellularLocation>
        <location evidence="1">Membrane</location>
        <topology evidence="1">Multi-pass membrane protein</topology>
    </subcellularLocation>
</comment>
<feature type="domain" description="Glycosyltransferase 2-like" evidence="8">
    <location>
        <begin position="190"/>
        <end position="380"/>
    </location>
</feature>
<protein>
    <submittedName>
        <fullName evidence="9">Glycosyltransferase</fullName>
    </submittedName>
</protein>
<evidence type="ECO:0000256" key="1">
    <source>
        <dbReference type="ARBA" id="ARBA00004141"/>
    </source>
</evidence>
<proteinExistence type="predicted"/>
<dbReference type="CDD" id="cd06421">
    <property type="entry name" value="CESA_CelA_like"/>
    <property type="match status" value="1"/>
</dbReference>
<dbReference type="PRINTS" id="PR01439">
    <property type="entry name" value="CELLSNTHASEA"/>
</dbReference>
<feature type="transmembrane region" description="Helical" evidence="7">
    <location>
        <begin position="360"/>
        <end position="379"/>
    </location>
</feature>
<organism evidence="9 10">
    <name type="scientific">Xylanimonas allomyrinae</name>
    <dbReference type="NCBI Taxonomy" id="2509459"/>
    <lineage>
        <taxon>Bacteria</taxon>
        <taxon>Bacillati</taxon>
        <taxon>Actinomycetota</taxon>
        <taxon>Actinomycetes</taxon>
        <taxon>Micrococcales</taxon>
        <taxon>Promicromonosporaceae</taxon>
        <taxon>Xylanimonas</taxon>
    </lineage>
</organism>
<keyword evidence="2" id="KW-0328">Glycosyltransferase</keyword>
<evidence type="ECO:0000313" key="10">
    <source>
        <dbReference type="Proteomes" id="UP000291758"/>
    </source>
</evidence>
<dbReference type="InterPro" id="IPR050321">
    <property type="entry name" value="Glycosyltr_2/OpgH_subfam"/>
</dbReference>
<dbReference type="InterPro" id="IPR003919">
    <property type="entry name" value="Cell_synth_A"/>
</dbReference>
<keyword evidence="4 7" id="KW-0812">Transmembrane</keyword>
<evidence type="ECO:0000256" key="2">
    <source>
        <dbReference type="ARBA" id="ARBA00022676"/>
    </source>
</evidence>
<reference evidence="9 10" key="1">
    <citation type="submission" date="2019-01" db="EMBL/GenBank/DDBJ databases">
        <title>Genome sequencing of strain 2JSPR-7.</title>
        <authorList>
            <person name="Heo J."/>
            <person name="Kim S.-J."/>
            <person name="Kim J.-S."/>
            <person name="Hong S.-B."/>
            <person name="Kwon S.-W."/>
        </authorList>
    </citation>
    <scope>NUCLEOTIDE SEQUENCE [LARGE SCALE GENOMIC DNA]</scope>
    <source>
        <strain evidence="9 10">2JSPR-7</strain>
    </source>
</reference>
<dbReference type="EMBL" id="CP035495">
    <property type="protein sequence ID" value="QAY63046.1"/>
    <property type="molecule type" value="Genomic_DNA"/>
</dbReference>
<dbReference type="GO" id="GO:0006011">
    <property type="term" value="P:UDP-alpha-D-glucose metabolic process"/>
    <property type="evidence" value="ECO:0007669"/>
    <property type="project" value="InterPro"/>
</dbReference>
<evidence type="ECO:0000313" key="9">
    <source>
        <dbReference type="EMBL" id="QAY63046.1"/>
    </source>
</evidence>
<dbReference type="GO" id="GO:0005886">
    <property type="term" value="C:plasma membrane"/>
    <property type="evidence" value="ECO:0007669"/>
    <property type="project" value="TreeGrafter"/>
</dbReference>